<dbReference type="Gene3D" id="3.40.30.10">
    <property type="entry name" value="Glutaredoxin"/>
    <property type="match status" value="1"/>
</dbReference>
<sequence length="129" mass="14901">MSLSFTSPNKTIFIYDSTKTSEVALLQHVKDQTSKLTEVPINITSVTPQLLNSILTRMEPGTSSLLINKTSPWYRCFCEDFSEMNDFILKKTFVKFPSLIQTPIVIHQDEVYVNPSMKHIFDIYEEIYV</sequence>
<organism evidence="1 2">
    <name type="scientific">Flammeovirga agarivorans</name>
    <dbReference type="NCBI Taxonomy" id="2726742"/>
    <lineage>
        <taxon>Bacteria</taxon>
        <taxon>Pseudomonadati</taxon>
        <taxon>Bacteroidota</taxon>
        <taxon>Cytophagia</taxon>
        <taxon>Cytophagales</taxon>
        <taxon>Flammeovirgaceae</taxon>
        <taxon>Flammeovirga</taxon>
    </lineage>
</organism>
<proteinExistence type="predicted"/>
<gene>
    <name evidence="1" type="ORF">HGP29_07975</name>
</gene>
<name>A0A7X8SJ17_9BACT</name>
<evidence type="ECO:0008006" key="3">
    <source>
        <dbReference type="Google" id="ProtNLM"/>
    </source>
</evidence>
<dbReference type="RefSeq" id="WP_168881840.1">
    <property type="nucleotide sequence ID" value="NZ_JABAIL010000002.1"/>
</dbReference>
<evidence type="ECO:0000313" key="1">
    <source>
        <dbReference type="EMBL" id="NLR91140.1"/>
    </source>
</evidence>
<evidence type="ECO:0000313" key="2">
    <source>
        <dbReference type="Proteomes" id="UP000585050"/>
    </source>
</evidence>
<dbReference type="EMBL" id="JABAIL010000002">
    <property type="protein sequence ID" value="NLR91140.1"/>
    <property type="molecule type" value="Genomic_DNA"/>
</dbReference>
<dbReference type="AlphaFoldDB" id="A0A7X8SJ17"/>
<comment type="caution">
    <text evidence="1">The sequence shown here is derived from an EMBL/GenBank/DDBJ whole genome shotgun (WGS) entry which is preliminary data.</text>
</comment>
<reference evidence="1 2" key="1">
    <citation type="submission" date="2020-04" db="EMBL/GenBank/DDBJ databases">
        <title>Flammeovirga sp. SR4, a novel species isolated from seawater.</title>
        <authorList>
            <person name="Wang X."/>
        </authorList>
    </citation>
    <scope>NUCLEOTIDE SEQUENCE [LARGE SCALE GENOMIC DNA]</scope>
    <source>
        <strain evidence="1 2">SR4</strain>
    </source>
</reference>
<keyword evidence="2" id="KW-1185">Reference proteome</keyword>
<accession>A0A7X8SJ17</accession>
<dbReference type="Proteomes" id="UP000585050">
    <property type="component" value="Unassembled WGS sequence"/>
</dbReference>
<protein>
    <recommendedName>
        <fullName evidence="3">Arsenate reductase</fullName>
    </recommendedName>
</protein>